<evidence type="ECO:0000313" key="8">
    <source>
        <dbReference type="Proteomes" id="UP001218218"/>
    </source>
</evidence>
<evidence type="ECO:0000256" key="4">
    <source>
        <dbReference type="RuleBase" id="RU003494"/>
    </source>
</evidence>
<accession>A0AAD7A245</accession>
<dbReference type="GO" id="GO:0006749">
    <property type="term" value="P:glutathione metabolic process"/>
    <property type="evidence" value="ECO:0007669"/>
    <property type="project" value="TreeGrafter"/>
</dbReference>
<comment type="catalytic activity">
    <reaction evidence="3">
        <text>RX + glutathione = an S-substituted glutathione + a halide anion + H(+)</text>
        <dbReference type="Rhea" id="RHEA:16437"/>
        <dbReference type="ChEBI" id="CHEBI:15378"/>
        <dbReference type="ChEBI" id="CHEBI:16042"/>
        <dbReference type="ChEBI" id="CHEBI:17792"/>
        <dbReference type="ChEBI" id="CHEBI:57925"/>
        <dbReference type="ChEBI" id="CHEBI:90779"/>
        <dbReference type="EC" id="2.5.1.18"/>
    </reaction>
</comment>
<dbReference type="InterPro" id="IPR036282">
    <property type="entry name" value="Glutathione-S-Trfase_C_sf"/>
</dbReference>
<dbReference type="Gene3D" id="1.20.1050.10">
    <property type="match status" value="1"/>
</dbReference>
<evidence type="ECO:0000259" key="6">
    <source>
        <dbReference type="PROSITE" id="PS50405"/>
    </source>
</evidence>
<protein>
    <recommendedName>
        <fullName evidence="1">glutathione transferase</fullName>
        <ecNumber evidence="1">2.5.1.18</ecNumber>
    </recommendedName>
</protein>
<dbReference type="SUPFAM" id="SSF52833">
    <property type="entry name" value="Thioredoxin-like"/>
    <property type="match status" value="1"/>
</dbReference>
<keyword evidence="2" id="KW-0808">Transferase</keyword>
<dbReference type="PANTHER" id="PTHR43900">
    <property type="entry name" value="GLUTATHIONE S-TRANSFERASE RHO"/>
    <property type="match status" value="1"/>
</dbReference>
<evidence type="ECO:0000313" key="7">
    <source>
        <dbReference type="EMBL" id="KAJ7347507.1"/>
    </source>
</evidence>
<comment type="caution">
    <text evidence="7">The sequence shown here is derived from an EMBL/GenBank/DDBJ whole genome shotgun (WGS) entry which is preliminary data.</text>
</comment>
<dbReference type="Gene3D" id="3.40.30.10">
    <property type="entry name" value="Glutaredoxin"/>
    <property type="match status" value="1"/>
</dbReference>
<evidence type="ECO:0000256" key="2">
    <source>
        <dbReference type="ARBA" id="ARBA00022679"/>
    </source>
</evidence>
<dbReference type="Pfam" id="PF00043">
    <property type="entry name" value="GST_C"/>
    <property type="match status" value="1"/>
</dbReference>
<dbReference type="EMBL" id="JARIHO010000019">
    <property type="protein sequence ID" value="KAJ7347507.1"/>
    <property type="molecule type" value="Genomic_DNA"/>
</dbReference>
<feature type="domain" description="GST C-terminal" evidence="6">
    <location>
        <begin position="73"/>
        <end position="154"/>
    </location>
</feature>
<dbReference type="SUPFAM" id="SSF47616">
    <property type="entry name" value="GST C-terminal domain-like"/>
    <property type="match status" value="1"/>
</dbReference>
<dbReference type="PANTHER" id="PTHR43900:SF3">
    <property type="entry name" value="GLUTATHIONE S-TRANSFERASE RHO"/>
    <property type="match status" value="1"/>
</dbReference>
<dbReference type="Pfam" id="PF02798">
    <property type="entry name" value="GST_N"/>
    <property type="match status" value="1"/>
</dbReference>
<dbReference type="InterPro" id="IPR004045">
    <property type="entry name" value="Glutathione_S-Trfase_N"/>
</dbReference>
<name>A0AAD7A245_9AGAR</name>
<dbReference type="InterPro" id="IPR036249">
    <property type="entry name" value="Thioredoxin-like_sf"/>
</dbReference>
<dbReference type="EC" id="2.5.1.18" evidence="1"/>
<organism evidence="7 8">
    <name type="scientific">Mycena albidolilacea</name>
    <dbReference type="NCBI Taxonomy" id="1033008"/>
    <lineage>
        <taxon>Eukaryota</taxon>
        <taxon>Fungi</taxon>
        <taxon>Dikarya</taxon>
        <taxon>Basidiomycota</taxon>
        <taxon>Agaricomycotina</taxon>
        <taxon>Agaricomycetes</taxon>
        <taxon>Agaricomycetidae</taxon>
        <taxon>Agaricales</taxon>
        <taxon>Marasmiineae</taxon>
        <taxon>Mycenaceae</taxon>
        <taxon>Mycena</taxon>
    </lineage>
</organism>
<feature type="non-terminal residue" evidence="7">
    <location>
        <position position="1"/>
    </location>
</feature>
<comment type="similarity">
    <text evidence="4">Belongs to the GST superfamily.</text>
</comment>
<dbReference type="InterPro" id="IPR010987">
    <property type="entry name" value="Glutathione-S-Trfase_C-like"/>
</dbReference>
<dbReference type="Proteomes" id="UP001218218">
    <property type="component" value="Unassembled WGS sequence"/>
</dbReference>
<evidence type="ECO:0000259" key="5">
    <source>
        <dbReference type="PROSITE" id="PS50404"/>
    </source>
</evidence>
<evidence type="ECO:0000256" key="1">
    <source>
        <dbReference type="ARBA" id="ARBA00012452"/>
    </source>
</evidence>
<sequence>VAQALAETQVPYEFVRVDMGADEHKMPELLAMHPFGQVSVVMPDGFALYENRAICRYITEVRRPGQYASPAQIVRERITFEHAAAVEAVGFHPAVLKYCGRHSGKCNHRSLPLDQVSLDIAVAELSAKLDVYEVILETYKFLAGDEFTLADLCH</sequence>
<dbReference type="AlphaFoldDB" id="A0AAD7A245"/>
<keyword evidence="8" id="KW-1185">Reference proteome</keyword>
<dbReference type="PROSITE" id="PS50405">
    <property type="entry name" value="GST_CTER"/>
    <property type="match status" value="1"/>
</dbReference>
<dbReference type="GO" id="GO:0043295">
    <property type="term" value="F:glutathione binding"/>
    <property type="evidence" value="ECO:0007669"/>
    <property type="project" value="TreeGrafter"/>
</dbReference>
<dbReference type="PROSITE" id="PS50404">
    <property type="entry name" value="GST_NTER"/>
    <property type="match status" value="1"/>
</dbReference>
<dbReference type="GO" id="GO:0005737">
    <property type="term" value="C:cytoplasm"/>
    <property type="evidence" value="ECO:0007669"/>
    <property type="project" value="TreeGrafter"/>
</dbReference>
<feature type="domain" description="GST N-terminal" evidence="5">
    <location>
        <begin position="1"/>
        <end position="66"/>
    </location>
</feature>
<dbReference type="InterPro" id="IPR040079">
    <property type="entry name" value="Glutathione_S-Trfase"/>
</dbReference>
<dbReference type="GO" id="GO:0004364">
    <property type="term" value="F:glutathione transferase activity"/>
    <property type="evidence" value="ECO:0007669"/>
    <property type="project" value="UniProtKB-EC"/>
</dbReference>
<reference evidence="7" key="1">
    <citation type="submission" date="2023-03" db="EMBL/GenBank/DDBJ databases">
        <title>Massive genome expansion in bonnet fungi (Mycena s.s.) driven by repeated elements and novel gene families across ecological guilds.</title>
        <authorList>
            <consortium name="Lawrence Berkeley National Laboratory"/>
            <person name="Harder C.B."/>
            <person name="Miyauchi S."/>
            <person name="Viragh M."/>
            <person name="Kuo A."/>
            <person name="Thoen E."/>
            <person name="Andreopoulos B."/>
            <person name="Lu D."/>
            <person name="Skrede I."/>
            <person name="Drula E."/>
            <person name="Henrissat B."/>
            <person name="Morin E."/>
            <person name="Kohler A."/>
            <person name="Barry K."/>
            <person name="LaButti K."/>
            <person name="Morin E."/>
            <person name="Salamov A."/>
            <person name="Lipzen A."/>
            <person name="Mereny Z."/>
            <person name="Hegedus B."/>
            <person name="Baldrian P."/>
            <person name="Stursova M."/>
            <person name="Weitz H."/>
            <person name="Taylor A."/>
            <person name="Grigoriev I.V."/>
            <person name="Nagy L.G."/>
            <person name="Martin F."/>
            <person name="Kauserud H."/>
        </authorList>
    </citation>
    <scope>NUCLEOTIDE SEQUENCE</scope>
    <source>
        <strain evidence="7">CBHHK002</strain>
    </source>
</reference>
<proteinExistence type="inferred from homology"/>
<dbReference type="SFLD" id="SFLDS00019">
    <property type="entry name" value="Glutathione_Transferase_(cytos"/>
    <property type="match status" value="1"/>
</dbReference>
<dbReference type="InterPro" id="IPR004046">
    <property type="entry name" value="GST_C"/>
</dbReference>
<evidence type="ECO:0000256" key="3">
    <source>
        <dbReference type="ARBA" id="ARBA00047960"/>
    </source>
</evidence>
<gene>
    <name evidence="7" type="ORF">DFH08DRAFT_699355</name>
</gene>